<name>A0AB39ARW6_9GAMM</name>
<evidence type="ECO:0000313" key="1">
    <source>
        <dbReference type="EMBL" id="XDH88299.1"/>
    </source>
</evidence>
<dbReference type="AlphaFoldDB" id="A0AB39ARW6"/>
<reference evidence="1" key="1">
    <citation type="submission" date="2024-07" db="EMBL/GenBank/DDBJ databases">
        <authorList>
            <person name="Jiang Y."/>
            <person name="Qin Q."/>
        </authorList>
    </citation>
    <scope>NUCLEOTIDE SEQUENCE</scope>
    <source>
        <strain evidence="1">SD03</strain>
    </source>
</reference>
<organism evidence="1">
    <name type="scientific">Pseudoalteromonas sp. SD03</name>
    <dbReference type="NCBI Taxonomy" id="3231719"/>
    <lineage>
        <taxon>Bacteria</taxon>
        <taxon>Pseudomonadati</taxon>
        <taxon>Pseudomonadota</taxon>
        <taxon>Gammaproteobacteria</taxon>
        <taxon>Alteromonadales</taxon>
        <taxon>Pseudoalteromonadaceae</taxon>
        <taxon>Pseudoalteromonas</taxon>
    </lineage>
</organism>
<proteinExistence type="predicted"/>
<dbReference type="RefSeq" id="WP_028834334.1">
    <property type="nucleotide sequence ID" value="NZ_CP162514.1"/>
</dbReference>
<protein>
    <submittedName>
        <fullName evidence="1">Uncharacterized protein</fullName>
    </submittedName>
</protein>
<sequence>MANDHIDLDELIGEKFLETLDDKYIQSHTPERPSWVIDDENHTTYKSWQIILVIKEEKEENIKKFGKVANNKTQRSLYKILKSEVAEKMEISSQSIFRTSKFSPSILKFFDEINIALLELYEKEQIKQRNRQKNTGIRSRKKQAIVRSHQDIENELNQLKARTTKEVLDLAIDKMPLDYRLKLGL</sequence>
<accession>A0AB39ARW6</accession>
<dbReference type="EMBL" id="CP162514">
    <property type="protein sequence ID" value="XDH88299.1"/>
    <property type="molecule type" value="Genomic_DNA"/>
</dbReference>
<gene>
    <name evidence="1" type="ORF">ABZP26_03700</name>
</gene>